<keyword evidence="5" id="KW-1185">Reference proteome</keyword>
<dbReference type="PANTHER" id="PTHR23176">
    <property type="entry name" value="RHO/RAC/CDC GTPASE-ACTIVATING PROTEIN"/>
    <property type="match status" value="1"/>
</dbReference>
<dbReference type="GO" id="GO:0005096">
    <property type="term" value="F:GTPase activator activity"/>
    <property type="evidence" value="ECO:0007669"/>
    <property type="project" value="UniProtKB-KW"/>
</dbReference>
<protein>
    <recommendedName>
        <fullName evidence="3">Rho-GAP domain-containing protein</fullName>
    </recommendedName>
</protein>
<dbReference type="GO" id="GO:0007165">
    <property type="term" value="P:signal transduction"/>
    <property type="evidence" value="ECO:0007669"/>
    <property type="project" value="InterPro"/>
</dbReference>
<dbReference type="OrthoDB" id="79452at2759"/>
<dbReference type="GO" id="GO:0005737">
    <property type="term" value="C:cytoplasm"/>
    <property type="evidence" value="ECO:0007669"/>
    <property type="project" value="TreeGrafter"/>
</dbReference>
<dbReference type="SUPFAM" id="SSF48350">
    <property type="entry name" value="GTPase activation domain, GAP"/>
    <property type="match status" value="1"/>
</dbReference>
<dbReference type="Pfam" id="PF00620">
    <property type="entry name" value="RhoGAP"/>
    <property type="match status" value="1"/>
</dbReference>
<reference evidence="4 5" key="1">
    <citation type="submission" date="2019-01" db="EMBL/GenBank/DDBJ databases">
        <authorList>
            <person name="Sayadi A."/>
        </authorList>
    </citation>
    <scope>NUCLEOTIDE SEQUENCE [LARGE SCALE GENOMIC DNA]</scope>
</reference>
<dbReference type="SMART" id="SM00324">
    <property type="entry name" value="RhoGAP"/>
    <property type="match status" value="1"/>
</dbReference>
<proteinExistence type="predicted"/>
<dbReference type="EMBL" id="CAACVG010012767">
    <property type="protein sequence ID" value="VEN60808.1"/>
    <property type="molecule type" value="Genomic_DNA"/>
</dbReference>
<organism evidence="4 5">
    <name type="scientific">Callosobruchus maculatus</name>
    <name type="common">Southern cowpea weevil</name>
    <name type="synonym">Pulse bruchid</name>
    <dbReference type="NCBI Taxonomy" id="64391"/>
    <lineage>
        <taxon>Eukaryota</taxon>
        <taxon>Metazoa</taxon>
        <taxon>Ecdysozoa</taxon>
        <taxon>Arthropoda</taxon>
        <taxon>Hexapoda</taxon>
        <taxon>Insecta</taxon>
        <taxon>Pterygota</taxon>
        <taxon>Neoptera</taxon>
        <taxon>Endopterygota</taxon>
        <taxon>Coleoptera</taxon>
        <taxon>Polyphaga</taxon>
        <taxon>Cucujiformia</taxon>
        <taxon>Chrysomeloidea</taxon>
        <taxon>Chrysomelidae</taxon>
        <taxon>Bruchinae</taxon>
        <taxon>Bruchini</taxon>
        <taxon>Callosobruchus</taxon>
    </lineage>
</organism>
<dbReference type="InterPro" id="IPR000198">
    <property type="entry name" value="RhoGAP_dom"/>
</dbReference>
<dbReference type="AlphaFoldDB" id="A0A653DN90"/>
<gene>
    <name evidence="4" type="ORF">CALMAC_LOCUS18385</name>
</gene>
<dbReference type="PANTHER" id="PTHR23176:SF129">
    <property type="entry name" value="RHO GTPASE ACTIVATING PROTEIN AT 16F, ISOFORM E-RELATED"/>
    <property type="match status" value="1"/>
</dbReference>
<evidence type="ECO:0000313" key="5">
    <source>
        <dbReference type="Proteomes" id="UP000410492"/>
    </source>
</evidence>
<feature type="domain" description="Rho-GAP" evidence="3">
    <location>
        <begin position="339"/>
        <end position="539"/>
    </location>
</feature>
<accession>A0A653DN90</accession>
<sequence>MCEEPEEIDEVSVSVMTWLRELRYHLEYYEPYSDKVLIVSDSDLRRYPYYPYCHDMDEDSEATATEESTVEEEEPPAEEEELSYGEECRCSVGFEESVEELRVPPLDLVQIEFDLPEDVLLWKAELSGCCCEEEEVILESQEVLKTLELSRNEEVYTSYLTPFPVPENSEPDSDVEVRQQRSIRKYRVSKTTDFDLRGKVATCEDFDIRGCSKMQLPNKSCVKLKKYEIIRYQNENIYKCDESNLTGEILYHNVILKSARLFSKREIELRDVNNKIFVLYFDSSKDARSFIENDKLSQYTGSDNKSTITKALLRLLGKRASREMLEKKGIYQNEPIFGNTLSNLFSVEYYVPRFILKTMSLIEKPENICSVGIYRTSGNLATIQKIRFEVDKGRLDVLDNYARDPDVLTGCLKLFFRELREPLIPCRTCESLLKIMGGDKQYSKKEKDEIRSIIKTQLQKSNLETLQCLIRHLLEVVKYKDQNKMDTYNLAVCWGPTIIFAGEGTDLSTVKDIVTQSAEATKLFEALLIFYMNNPEELEFSTLKNSIQRYDSKDSIQSSDSNDSRGQRKIRIFHTHN</sequence>
<dbReference type="Gene3D" id="1.10.555.10">
    <property type="entry name" value="Rho GTPase activation protein"/>
    <property type="match status" value="1"/>
</dbReference>
<dbReference type="Proteomes" id="UP000410492">
    <property type="component" value="Unassembled WGS sequence"/>
</dbReference>
<name>A0A653DN90_CALMS</name>
<feature type="region of interest" description="Disordered" evidence="2">
    <location>
        <begin position="55"/>
        <end position="82"/>
    </location>
</feature>
<evidence type="ECO:0000256" key="1">
    <source>
        <dbReference type="ARBA" id="ARBA00022468"/>
    </source>
</evidence>
<dbReference type="PROSITE" id="PS50238">
    <property type="entry name" value="RHOGAP"/>
    <property type="match status" value="1"/>
</dbReference>
<feature type="compositionally biased region" description="Acidic residues" evidence="2">
    <location>
        <begin position="68"/>
        <end position="82"/>
    </location>
</feature>
<evidence type="ECO:0000313" key="4">
    <source>
        <dbReference type="EMBL" id="VEN60808.1"/>
    </source>
</evidence>
<dbReference type="InterPro" id="IPR008936">
    <property type="entry name" value="Rho_GTPase_activation_prot"/>
</dbReference>
<keyword evidence="1" id="KW-0343">GTPase activation</keyword>
<dbReference type="InterPro" id="IPR050729">
    <property type="entry name" value="Rho-GAP"/>
</dbReference>
<evidence type="ECO:0000256" key="2">
    <source>
        <dbReference type="SAM" id="MobiDB-lite"/>
    </source>
</evidence>
<evidence type="ECO:0000259" key="3">
    <source>
        <dbReference type="PROSITE" id="PS50238"/>
    </source>
</evidence>